<dbReference type="SFLD" id="SFLDS00003">
    <property type="entry name" value="Haloacid_Dehalogenase"/>
    <property type="match status" value="1"/>
</dbReference>
<evidence type="ECO:0000256" key="1">
    <source>
        <dbReference type="ARBA" id="ARBA00022801"/>
    </source>
</evidence>
<dbReference type="SFLD" id="SFLDG01129">
    <property type="entry name" value="C1.5:_HAD__Beta-PGM__Phosphata"/>
    <property type="match status" value="1"/>
</dbReference>
<proteinExistence type="predicted"/>
<evidence type="ECO:0000313" key="2">
    <source>
        <dbReference type="EMBL" id="HIQ81805.1"/>
    </source>
</evidence>
<comment type="caution">
    <text evidence="2">The sequence shown here is derived from an EMBL/GenBank/DDBJ whole genome shotgun (WGS) entry which is preliminary data.</text>
</comment>
<dbReference type="InterPro" id="IPR006439">
    <property type="entry name" value="HAD-SF_hydro_IA"/>
</dbReference>
<dbReference type="SUPFAM" id="SSF56784">
    <property type="entry name" value="HAD-like"/>
    <property type="match status" value="1"/>
</dbReference>
<dbReference type="AlphaFoldDB" id="A0A9D0ZK12"/>
<organism evidence="2 3">
    <name type="scientific">Candidatus Pullichristensenella stercorigallinarum</name>
    <dbReference type="NCBI Taxonomy" id="2840909"/>
    <lineage>
        <taxon>Bacteria</taxon>
        <taxon>Bacillati</taxon>
        <taxon>Bacillota</taxon>
        <taxon>Clostridia</taxon>
        <taxon>Candidatus Pullichristensenella</taxon>
    </lineage>
</organism>
<sequence>MLKTILFDLDGTLLPMDQDEFIRDYFQRLAQKVSPLGYEPKELIDTVWAGTKAMVKNNGAQSNEEAFWAVFVQRYGEEALRDRPAFDEFYRVEFQKVAGVCGRNPVAREAVETLRLMGFRLALATNPLFPEVATRSRVRWAGLEPEWFEYITTYENSRYCKPNSAYYGDILTQLACTGDECLMVGNDVGEDMTAAKLGMRVFLLTDCLINRNGEDISAYPHGGFPELLDFVRTMTA</sequence>
<dbReference type="InterPro" id="IPR036412">
    <property type="entry name" value="HAD-like_sf"/>
</dbReference>
<dbReference type="EMBL" id="DVFZ01000018">
    <property type="protein sequence ID" value="HIQ81805.1"/>
    <property type="molecule type" value="Genomic_DNA"/>
</dbReference>
<evidence type="ECO:0000313" key="3">
    <source>
        <dbReference type="Proteomes" id="UP000824260"/>
    </source>
</evidence>
<reference evidence="2" key="2">
    <citation type="journal article" date="2021" name="PeerJ">
        <title>Extensive microbial diversity within the chicken gut microbiome revealed by metagenomics and culture.</title>
        <authorList>
            <person name="Gilroy R."/>
            <person name="Ravi A."/>
            <person name="Getino M."/>
            <person name="Pursley I."/>
            <person name="Horton D.L."/>
            <person name="Alikhan N.F."/>
            <person name="Baker D."/>
            <person name="Gharbi K."/>
            <person name="Hall N."/>
            <person name="Watson M."/>
            <person name="Adriaenssens E.M."/>
            <person name="Foster-Nyarko E."/>
            <person name="Jarju S."/>
            <person name="Secka A."/>
            <person name="Antonio M."/>
            <person name="Oren A."/>
            <person name="Chaudhuri R.R."/>
            <person name="La Ragione R."/>
            <person name="Hildebrand F."/>
            <person name="Pallen M.J."/>
        </authorList>
    </citation>
    <scope>NUCLEOTIDE SEQUENCE</scope>
    <source>
        <strain evidence="2">ChiSjej6B24-2974</strain>
    </source>
</reference>
<protein>
    <submittedName>
        <fullName evidence="2">HAD family hydrolase</fullName>
    </submittedName>
</protein>
<keyword evidence="1 2" id="KW-0378">Hydrolase</keyword>
<dbReference type="GO" id="GO:0016787">
    <property type="term" value="F:hydrolase activity"/>
    <property type="evidence" value="ECO:0007669"/>
    <property type="project" value="UniProtKB-KW"/>
</dbReference>
<dbReference type="Pfam" id="PF00702">
    <property type="entry name" value="Hydrolase"/>
    <property type="match status" value="1"/>
</dbReference>
<name>A0A9D0ZK12_9FIRM</name>
<dbReference type="PRINTS" id="PR00413">
    <property type="entry name" value="HADHALOGNASE"/>
</dbReference>
<dbReference type="PANTHER" id="PTHR43316">
    <property type="entry name" value="HYDROLASE, HALOACID DELAHOGENASE-RELATED"/>
    <property type="match status" value="1"/>
</dbReference>
<reference evidence="2" key="1">
    <citation type="submission" date="2020-10" db="EMBL/GenBank/DDBJ databases">
        <authorList>
            <person name="Gilroy R."/>
        </authorList>
    </citation>
    <scope>NUCLEOTIDE SEQUENCE</scope>
    <source>
        <strain evidence="2">ChiSjej6B24-2974</strain>
    </source>
</reference>
<dbReference type="Gene3D" id="3.40.50.1000">
    <property type="entry name" value="HAD superfamily/HAD-like"/>
    <property type="match status" value="1"/>
</dbReference>
<dbReference type="Proteomes" id="UP000824260">
    <property type="component" value="Unassembled WGS sequence"/>
</dbReference>
<dbReference type="InterPro" id="IPR051540">
    <property type="entry name" value="S-2-haloacid_dehalogenase"/>
</dbReference>
<dbReference type="InterPro" id="IPR023214">
    <property type="entry name" value="HAD_sf"/>
</dbReference>
<accession>A0A9D0ZK12</accession>
<gene>
    <name evidence="2" type="ORF">IAA52_01745</name>
</gene>
<dbReference type="PANTHER" id="PTHR43316:SF3">
    <property type="entry name" value="HALOACID DEHALOGENASE, TYPE II (AFU_ORTHOLOGUE AFUA_2G07750)-RELATED"/>
    <property type="match status" value="1"/>
</dbReference>